<evidence type="ECO:0000313" key="1">
    <source>
        <dbReference type="EMBL" id="EEW93446.2"/>
    </source>
</evidence>
<dbReference type="InterPro" id="IPR015942">
    <property type="entry name" value="Asp/Glu/hydantoin_racemase"/>
</dbReference>
<dbReference type="InterPro" id="IPR001920">
    <property type="entry name" value="Asp/Glu_race"/>
</dbReference>
<dbReference type="HOGENOM" id="CLU_1213765_0_0_9"/>
<dbReference type="STRING" id="626369.HMPREF0446_00328"/>
<keyword evidence="2" id="KW-1185">Reference proteome</keyword>
<dbReference type="PROSITE" id="PS00924">
    <property type="entry name" value="ASP_GLU_RACEMASE_2"/>
    <property type="match status" value="1"/>
</dbReference>
<name>D0BK43_9LACT</name>
<evidence type="ECO:0000313" key="2">
    <source>
        <dbReference type="Proteomes" id="UP000002939"/>
    </source>
</evidence>
<dbReference type="GO" id="GO:0047661">
    <property type="term" value="F:amino-acid racemase activity"/>
    <property type="evidence" value="ECO:0007669"/>
    <property type="project" value="InterPro"/>
</dbReference>
<organism evidence="1 2">
    <name type="scientific">Granulicatella elegans ATCC 700633</name>
    <dbReference type="NCBI Taxonomy" id="626369"/>
    <lineage>
        <taxon>Bacteria</taxon>
        <taxon>Bacillati</taxon>
        <taxon>Bacillota</taxon>
        <taxon>Bacilli</taxon>
        <taxon>Lactobacillales</taxon>
        <taxon>Carnobacteriaceae</taxon>
        <taxon>Granulicatella</taxon>
    </lineage>
</organism>
<dbReference type="AlphaFoldDB" id="D0BK43"/>
<dbReference type="InterPro" id="IPR033134">
    <property type="entry name" value="Asp/Glu_racemase_AS_2"/>
</dbReference>
<proteinExistence type="predicted"/>
<dbReference type="Proteomes" id="UP000002939">
    <property type="component" value="Unassembled WGS sequence"/>
</dbReference>
<dbReference type="SUPFAM" id="SSF53681">
    <property type="entry name" value="Aspartate/glutamate racemase"/>
    <property type="match status" value="1"/>
</dbReference>
<dbReference type="EMBL" id="ACRF02000013">
    <property type="protein sequence ID" value="EEW93446.2"/>
    <property type="molecule type" value="Genomic_DNA"/>
</dbReference>
<protein>
    <submittedName>
        <fullName evidence="1">Uncharacterized protein</fullName>
    </submittedName>
</protein>
<accession>D0BK43</accession>
<sequence length="253" mass="28767">MNKEKKQFAKANCFFDTLLFPFLLSYVTLAKSEQEVIEMKIAVMGGTPVDSRLGKELLEKHGFVDILPVPISNNPIEQTTFQSSSSEYRMAFMREKVEELRAKYDAIFVYCNSLSSVVDFDQLSQEYEMPMITPMQMYRQLAMDYQQVAVMAANSHGLMGVENNLYKANPSLQVIGITLLELVKSIEANLSPKEIAIKFDFSSLFTFFNGSNVEAVILGCTHFPYIKEELESLTKLPIIDVGEYMVRTLKEKL</sequence>
<gene>
    <name evidence="1" type="ORF">HMPREF0446_00328</name>
</gene>
<comment type="caution">
    <text evidence="1">The sequence shown here is derived from an EMBL/GenBank/DDBJ whole genome shotgun (WGS) entry which is preliminary data.</text>
</comment>
<reference evidence="1" key="1">
    <citation type="submission" date="2009-09" db="EMBL/GenBank/DDBJ databases">
        <authorList>
            <consortium name="The Broad Institute Genome Sequencing Platform"/>
            <person name="Ward D."/>
            <person name="Feldgarden M."/>
            <person name="Earl A."/>
            <person name="Young S.K."/>
            <person name="Zeng Q."/>
            <person name="Koehrsen M."/>
            <person name="Alvarado L."/>
            <person name="Berlin A."/>
            <person name="Bochicchio J."/>
            <person name="Borenstein D."/>
            <person name="Chapman S.B."/>
            <person name="Chen Z."/>
            <person name="Engels R."/>
            <person name="Freedman E."/>
            <person name="Gellesch M."/>
            <person name="Goldberg J."/>
            <person name="Griggs A."/>
            <person name="Gujja S."/>
            <person name="Heilman E."/>
            <person name="Heiman D."/>
            <person name="Hepburn T."/>
            <person name="Howarth C."/>
            <person name="Jen D."/>
            <person name="Larson L."/>
            <person name="Lewis B."/>
            <person name="Mehta T."/>
            <person name="Park D."/>
            <person name="Pearson M."/>
            <person name="Roberts A."/>
            <person name="Saif S."/>
            <person name="Shea T."/>
            <person name="Shenoy N."/>
            <person name="Sisk P."/>
            <person name="Stolte C."/>
            <person name="Sykes S."/>
            <person name="Thomson T."/>
            <person name="Walk T."/>
            <person name="White J."/>
            <person name="Yandava C."/>
            <person name="Sibley C.D."/>
            <person name="Field T.R."/>
            <person name="Grinwis M."/>
            <person name="Eshaghurshan C.S."/>
            <person name="Surette M.G."/>
            <person name="Haas B."/>
            <person name="Nusbaum C."/>
            <person name="Birren B."/>
        </authorList>
    </citation>
    <scope>NUCLEOTIDE SEQUENCE [LARGE SCALE GENOMIC DNA]</scope>
    <source>
        <strain evidence="1">ATCC 700633</strain>
    </source>
</reference>
<reference evidence="1" key="2">
    <citation type="submission" date="2011-10" db="EMBL/GenBank/DDBJ databases">
        <title>The Genome Sequence of Granulicatella elegans ATCC 700633.</title>
        <authorList>
            <consortium name="The Broad Institute Genome Sequencing Platform"/>
            <consortium name="The Broad Institute Genome Sequencing Center for Infectious Disease"/>
            <person name="Earl A."/>
            <person name="Ward D."/>
            <person name="Feldgarden M."/>
            <person name="Gevers D."/>
            <person name="Sibley C.D."/>
            <person name="Field T.R."/>
            <person name="Grinwis M."/>
            <person name="Eshaghurshan C.S."/>
            <person name="Surette M.G."/>
            <person name="Young S.K."/>
            <person name="Zeng Q."/>
            <person name="Gargeya S."/>
            <person name="Fitzgerald M."/>
            <person name="Haas B."/>
            <person name="Abouelleil A."/>
            <person name="Alvarado L."/>
            <person name="Arachchi H.M."/>
            <person name="Berlin A."/>
            <person name="Brown A."/>
            <person name="Chapman S.B."/>
            <person name="Chen Z."/>
            <person name="Dunbar C."/>
            <person name="Freedman E."/>
            <person name="Gearin G."/>
            <person name="Goldberg J."/>
            <person name="Griggs A."/>
            <person name="Gujja S."/>
            <person name="Heiman D."/>
            <person name="Howarth C."/>
            <person name="Larson L."/>
            <person name="Lui A."/>
            <person name="MacDonald P.J.P."/>
            <person name="Montmayeur A."/>
            <person name="Murphy C."/>
            <person name="Neiman D."/>
            <person name="Pearson M."/>
            <person name="Priest M."/>
            <person name="Roberts A."/>
            <person name="Saif S."/>
            <person name="Shea T."/>
            <person name="Shenoy N."/>
            <person name="Sisk P."/>
            <person name="Stolte C."/>
            <person name="Sykes S."/>
            <person name="Wortman J."/>
            <person name="Nusbaum C."/>
            <person name="Birren B."/>
        </authorList>
    </citation>
    <scope>NUCLEOTIDE SEQUENCE [LARGE SCALE GENOMIC DNA]</scope>
    <source>
        <strain evidence="1">ATCC 700633</strain>
    </source>
</reference>
<dbReference type="Gene3D" id="3.40.50.1860">
    <property type="match status" value="1"/>
</dbReference>
<dbReference type="eggNOG" id="COG0796">
    <property type="taxonomic scope" value="Bacteria"/>
</dbReference>
<dbReference type="Pfam" id="PF01177">
    <property type="entry name" value="Asp_Glu_race"/>
    <property type="match status" value="1"/>
</dbReference>